<organism evidence="1 2">
    <name type="scientific">Dentiscutata heterogama</name>
    <dbReference type="NCBI Taxonomy" id="1316150"/>
    <lineage>
        <taxon>Eukaryota</taxon>
        <taxon>Fungi</taxon>
        <taxon>Fungi incertae sedis</taxon>
        <taxon>Mucoromycota</taxon>
        <taxon>Glomeromycotina</taxon>
        <taxon>Glomeromycetes</taxon>
        <taxon>Diversisporales</taxon>
        <taxon>Gigasporaceae</taxon>
        <taxon>Dentiscutata</taxon>
    </lineage>
</organism>
<reference evidence="1" key="1">
    <citation type="submission" date="2021-06" db="EMBL/GenBank/DDBJ databases">
        <authorList>
            <person name="Kallberg Y."/>
            <person name="Tangrot J."/>
            <person name="Rosling A."/>
        </authorList>
    </citation>
    <scope>NUCLEOTIDE SEQUENCE</scope>
    <source>
        <strain evidence="1">IL203A</strain>
    </source>
</reference>
<gene>
    <name evidence="1" type="ORF">DHETER_LOCUS3932</name>
</gene>
<comment type="caution">
    <text evidence="1">The sequence shown here is derived from an EMBL/GenBank/DDBJ whole genome shotgun (WGS) entry which is preliminary data.</text>
</comment>
<name>A0ACA9LBU7_9GLOM</name>
<protein>
    <submittedName>
        <fullName evidence="1">2149_t:CDS:1</fullName>
    </submittedName>
</protein>
<evidence type="ECO:0000313" key="1">
    <source>
        <dbReference type="EMBL" id="CAG8521357.1"/>
    </source>
</evidence>
<dbReference type="Proteomes" id="UP000789702">
    <property type="component" value="Unassembled WGS sequence"/>
</dbReference>
<keyword evidence="2" id="KW-1185">Reference proteome</keyword>
<dbReference type="EMBL" id="CAJVPU010003661">
    <property type="protein sequence ID" value="CAG8521357.1"/>
    <property type="molecule type" value="Genomic_DNA"/>
</dbReference>
<accession>A0ACA9LBU7</accession>
<proteinExistence type="predicted"/>
<sequence length="130" mass="15123">MQVCYRINRDICTIYFSEINMKFIVCFIVQKSFVYKGKTNKTCVNCLINKAKKQKKLNNDNTQPTMETISAQSLCDYIENLISNIENNNEISFEICIDLNDDIFSEVEPNDLKSIVRIIVNKVEESDDYV</sequence>
<evidence type="ECO:0000313" key="2">
    <source>
        <dbReference type="Proteomes" id="UP000789702"/>
    </source>
</evidence>